<sequence>VDNEIELAAPEGYGTLHTTASAQTLATNAIPMDSSDVVITRTVDGAYDNPVITIKD</sequence>
<evidence type="ECO:0000313" key="1">
    <source>
        <dbReference type="EMBL" id="CAF1385363.1"/>
    </source>
</evidence>
<dbReference type="Proteomes" id="UP000663877">
    <property type="component" value="Unassembled WGS sequence"/>
</dbReference>
<evidence type="ECO:0000313" key="2">
    <source>
        <dbReference type="EMBL" id="CAF1608991.1"/>
    </source>
</evidence>
<dbReference type="EMBL" id="CAJNOM010001467">
    <property type="protein sequence ID" value="CAF1608991.1"/>
    <property type="molecule type" value="Genomic_DNA"/>
</dbReference>
<dbReference type="AlphaFoldDB" id="A0A815K5D5"/>
<dbReference type="Proteomes" id="UP000663832">
    <property type="component" value="Unassembled WGS sequence"/>
</dbReference>
<name>A0A815K5D5_9BILA</name>
<evidence type="ECO:0000313" key="3">
    <source>
        <dbReference type="Proteomes" id="UP000663832"/>
    </source>
</evidence>
<keyword evidence="3" id="KW-1185">Reference proteome</keyword>
<gene>
    <name evidence="1" type="ORF">BJG266_LOCUS36807</name>
    <name evidence="2" type="ORF">QVE165_LOCUS53776</name>
</gene>
<evidence type="ECO:0000313" key="4">
    <source>
        <dbReference type="Proteomes" id="UP000663877"/>
    </source>
</evidence>
<organism evidence="1 4">
    <name type="scientific">Adineta steineri</name>
    <dbReference type="NCBI Taxonomy" id="433720"/>
    <lineage>
        <taxon>Eukaryota</taxon>
        <taxon>Metazoa</taxon>
        <taxon>Spiralia</taxon>
        <taxon>Gnathifera</taxon>
        <taxon>Rotifera</taxon>
        <taxon>Eurotatoria</taxon>
        <taxon>Bdelloidea</taxon>
        <taxon>Adinetida</taxon>
        <taxon>Adinetidae</taxon>
        <taxon>Adineta</taxon>
    </lineage>
</organism>
<comment type="caution">
    <text evidence="1">The sequence shown here is derived from an EMBL/GenBank/DDBJ whole genome shotgun (WGS) entry which is preliminary data.</text>
</comment>
<protein>
    <submittedName>
        <fullName evidence="1">Uncharacterized protein</fullName>
    </submittedName>
</protein>
<dbReference type="EMBL" id="CAJNOI010001128">
    <property type="protein sequence ID" value="CAF1385363.1"/>
    <property type="molecule type" value="Genomic_DNA"/>
</dbReference>
<accession>A0A815K5D5</accession>
<feature type="non-terminal residue" evidence="1">
    <location>
        <position position="1"/>
    </location>
</feature>
<proteinExistence type="predicted"/>
<reference evidence="1" key="1">
    <citation type="submission" date="2021-02" db="EMBL/GenBank/DDBJ databases">
        <authorList>
            <person name="Nowell W R."/>
        </authorList>
    </citation>
    <scope>NUCLEOTIDE SEQUENCE</scope>
</reference>